<dbReference type="SUPFAM" id="SSF50978">
    <property type="entry name" value="WD40 repeat-like"/>
    <property type="match status" value="1"/>
</dbReference>
<organism evidence="1 2">
    <name type="scientific">Phytophthora fragariaefolia</name>
    <dbReference type="NCBI Taxonomy" id="1490495"/>
    <lineage>
        <taxon>Eukaryota</taxon>
        <taxon>Sar</taxon>
        <taxon>Stramenopiles</taxon>
        <taxon>Oomycota</taxon>
        <taxon>Peronosporomycetes</taxon>
        <taxon>Peronosporales</taxon>
        <taxon>Peronosporaceae</taxon>
        <taxon>Phytophthora</taxon>
    </lineage>
</organism>
<evidence type="ECO:0000313" key="1">
    <source>
        <dbReference type="EMBL" id="GMG15945.1"/>
    </source>
</evidence>
<keyword evidence="2" id="KW-1185">Reference proteome</keyword>
<dbReference type="Pfam" id="PF00400">
    <property type="entry name" value="WD40"/>
    <property type="match status" value="2"/>
</dbReference>
<dbReference type="SMART" id="SM00320">
    <property type="entry name" value="WD40"/>
    <property type="match status" value="6"/>
</dbReference>
<dbReference type="PANTHER" id="PTHR13211">
    <property type="entry name" value="TELOMERASE CAJAL BODY PROTEIN 1"/>
    <property type="match status" value="1"/>
</dbReference>
<gene>
    <name evidence="1" type="ORF">Pfra01_002959000</name>
</gene>
<accession>A0A9W6YNN3</accession>
<dbReference type="InterPro" id="IPR015943">
    <property type="entry name" value="WD40/YVTN_repeat-like_dom_sf"/>
</dbReference>
<dbReference type="PANTHER" id="PTHR13211:SF0">
    <property type="entry name" value="TELOMERASE CAJAL BODY PROTEIN 1"/>
    <property type="match status" value="1"/>
</dbReference>
<name>A0A9W6YNN3_9STRA</name>
<protein>
    <submittedName>
        <fullName evidence="1">Unnamed protein product</fullName>
    </submittedName>
</protein>
<reference evidence="1" key="1">
    <citation type="submission" date="2023-04" db="EMBL/GenBank/DDBJ databases">
        <title>Phytophthora fragariaefolia NBRC 109709.</title>
        <authorList>
            <person name="Ichikawa N."/>
            <person name="Sato H."/>
            <person name="Tonouchi N."/>
        </authorList>
    </citation>
    <scope>NUCLEOTIDE SEQUENCE</scope>
    <source>
        <strain evidence="1">NBRC 109709</strain>
    </source>
</reference>
<dbReference type="OrthoDB" id="239865at2759"/>
<dbReference type="InterPro" id="IPR051150">
    <property type="entry name" value="SWT21/TCAB1_mRNA_Telomere"/>
</dbReference>
<evidence type="ECO:0000313" key="2">
    <source>
        <dbReference type="Proteomes" id="UP001165121"/>
    </source>
</evidence>
<dbReference type="AlphaFoldDB" id="A0A9W6YNN3"/>
<proteinExistence type="predicted"/>
<sequence>MEPPATSSAAAQAPGVSAAARPQLQFSAWREFCPSAACSNNFTKGVAVSPDGLCLLTSSEDHALRLFEVSGEALAADRSSILQAREGGAVYDYAWYPFMTSADPNSCIFVSTSRDQPVHLWDAYTGELRATYRAFDHMDELASAQSLAFNSTGTKLFAGFDRMIRYFDLSQPSRDFGARPLTKTRRSRRGQRGLISTLHFNPDHSKIYAAGSYAGTTCVYTEDEGEELLALRDHDGRGISQVRFSPCGRFLFTTARRDARIHCWDIRATNEILHTFNRVADTNQRVEFDLHCGGRYLATGSRTGRVLLYDVLTGELLDQSIQLPDCANGVSFFPDPSRAILAVSSGQRHYYLPEDMQDEDEPYIVDAGETNGKSEVSSERKNVVQVYSFQALEGDSINPAAP</sequence>
<comment type="caution">
    <text evidence="1">The sequence shown here is derived from an EMBL/GenBank/DDBJ whole genome shotgun (WGS) entry which is preliminary data.</text>
</comment>
<dbReference type="Proteomes" id="UP001165121">
    <property type="component" value="Unassembled WGS sequence"/>
</dbReference>
<dbReference type="InterPro" id="IPR001680">
    <property type="entry name" value="WD40_rpt"/>
</dbReference>
<dbReference type="Gene3D" id="2.130.10.10">
    <property type="entry name" value="YVTN repeat-like/Quinoprotein amine dehydrogenase"/>
    <property type="match status" value="1"/>
</dbReference>
<dbReference type="EMBL" id="BSXT01018912">
    <property type="protein sequence ID" value="GMG15945.1"/>
    <property type="molecule type" value="Genomic_DNA"/>
</dbReference>
<dbReference type="InterPro" id="IPR036322">
    <property type="entry name" value="WD40_repeat_dom_sf"/>
</dbReference>